<dbReference type="Pfam" id="PF16156">
    <property type="entry name" value="DUF4864"/>
    <property type="match status" value="1"/>
</dbReference>
<organism evidence="2 3">
    <name type="scientific">Stagnihabitans tardus</name>
    <dbReference type="NCBI Taxonomy" id="2699202"/>
    <lineage>
        <taxon>Bacteria</taxon>
        <taxon>Pseudomonadati</taxon>
        <taxon>Pseudomonadota</taxon>
        <taxon>Alphaproteobacteria</taxon>
        <taxon>Rhodobacterales</taxon>
        <taxon>Paracoccaceae</taxon>
        <taxon>Stagnihabitans</taxon>
    </lineage>
</organism>
<keyword evidence="3" id="KW-1185">Reference proteome</keyword>
<dbReference type="InterPro" id="IPR032347">
    <property type="entry name" value="DUF4864"/>
</dbReference>
<reference evidence="2" key="1">
    <citation type="submission" date="2020-01" db="EMBL/GenBank/DDBJ databases">
        <authorList>
            <person name="Chen W.-M."/>
        </authorList>
    </citation>
    <scope>NUCLEOTIDE SEQUENCE</scope>
    <source>
        <strain evidence="2">CYK-10</strain>
    </source>
</reference>
<accession>A0AAE5BUX0</accession>
<sequence length="130" mass="14287">MRYAVFALAVLAAPAFAQEAEIAETINGQMEAFRAEDVVTAFTFASPTIQGIFGTPENFGKMVREGYPMVWKPGAVQMMELRTVAGALWQRVRVADSGGRGWYLDYRMVPGPKGWLIDAVQLLPMQDLGA</sequence>
<dbReference type="AlphaFoldDB" id="A0AAE5BUX0"/>
<evidence type="ECO:0000256" key="1">
    <source>
        <dbReference type="SAM" id="SignalP"/>
    </source>
</evidence>
<evidence type="ECO:0000313" key="3">
    <source>
        <dbReference type="Proteomes" id="UP001193501"/>
    </source>
</evidence>
<keyword evidence="1" id="KW-0732">Signal</keyword>
<comment type="caution">
    <text evidence="2">The sequence shown here is derived from an EMBL/GenBank/DDBJ whole genome shotgun (WGS) entry which is preliminary data.</text>
</comment>
<proteinExistence type="predicted"/>
<dbReference type="Proteomes" id="UP001193501">
    <property type="component" value="Unassembled WGS sequence"/>
</dbReference>
<feature type="signal peptide" evidence="1">
    <location>
        <begin position="1"/>
        <end position="17"/>
    </location>
</feature>
<protein>
    <submittedName>
        <fullName evidence="2">DUF4864 domain-containing protein</fullName>
    </submittedName>
</protein>
<dbReference type="EMBL" id="JAABNR010000005">
    <property type="protein sequence ID" value="NBZ87214.1"/>
    <property type="molecule type" value="Genomic_DNA"/>
</dbReference>
<feature type="chain" id="PRO_5042221674" evidence="1">
    <location>
        <begin position="18"/>
        <end position="130"/>
    </location>
</feature>
<gene>
    <name evidence="2" type="ORF">GV832_06435</name>
</gene>
<evidence type="ECO:0000313" key="2">
    <source>
        <dbReference type="EMBL" id="NBZ87214.1"/>
    </source>
</evidence>
<name>A0AAE5BUX0_9RHOB</name>